<protein>
    <submittedName>
        <fullName evidence="1">Uncharacterized protein</fullName>
    </submittedName>
</protein>
<accession>A0ACB9UX94</accession>
<evidence type="ECO:0000313" key="2">
    <source>
        <dbReference type="Proteomes" id="UP001057279"/>
    </source>
</evidence>
<gene>
    <name evidence="1" type="ORF">MJG53_009592</name>
</gene>
<comment type="caution">
    <text evidence="1">The sequence shown here is derived from an EMBL/GenBank/DDBJ whole genome shotgun (WGS) entry which is preliminary data.</text>
</comment>
<dbReference type="Proteomes" id="UP001057279">
    <property type="component" value="Linkage Group LG09"/>
</dbReference>
<evidence type="ECO:0000313" key="1">
    <source>
        <dbReference type="EMBL" id="KAI4582067.1"/>
    </source>
</evidence>
<proteinExistence type="predicted"/>
<reference evidence="1" key="1">
    <citation type="submission" date="2022-03" db="EMBL/GenBank/DDBJ databases">
        <title>Genomic analyses of argali, domestic sheep and their hybrids provide insights into chromosomal evolution, heterosis and genetic basis of agronomic traits.</title>
        <authorList>
            <person name="Li M."/>
        </authorList>
    </citation>
    <scope>NUCLEOTIDE SEQUENCE</scope>
    <source>
        <strain evidence="1">F1 hybrid</strain>
    </source>
</reference>
<name>A0ACB9UX94_9CETA</name>
<dbReference type="EMBL" id="CM043034">
    <property type="protein sequence ID" value="KAI4582067.1"/>
    <property type="molecule type" value="Genomic_DNA"/>
</dbReference>
<sequence length="89" mass="10447">MPDLSHLTEEERKIILAVMDRQKKEEEKEQSVLKFIILYCRQITASVLFTFRLFPPELKHWSNGKWGRGQAVRIVFGSAHKKHLSTLPE</sequence>
<keyword evidence="2" id="KW-1185">Reference proteome</keyword>
<organism evidence="1 2">
    <name type="scientific">Ovis ammon polii x Ovis aries</name>
    <dbReference type="NCBI Taxonomy" id="2918886"/>
    <lineage>
        <taxon>Eukaryota</taxon>
        <taxon>Metazoa</taxon>
        <taxon>Chordata</taxon>
        <taxon>Craniata</taxon>
        <taxon>Vertebrata</taxon>
        <taxon>Euteleostomi</taxon>
        <taxon>Mammalia</taxon>
        <taxon>Eutheria</taxon>
        <taxon>Laurasiatheria</taxon>
        <taxon>Artiodactyla</taxon>
        <taxon>Ruminantia</taxon>
        <taxon>Pecora</taxon>
        <taxon>Bovidae</taxon>
        <taxon>Caprinae</taxon>
        <taxon>Ovis</taxon>
    </lineage>
</organism>